<proteinExistence type="predicted"/>
<dbReference type="Gene3D" id="3.40.1440.10">
    <property type="entry name" value="GIY-YIG endonuclease"/>
    <property type="match status" value="1"/>
</dbReference>
<gene>
    <name evidence="2" type="primary">B724R</name>
    <name evidence="2" type="ORF">NY2A_B724R</name>
</gene>
<keyword evidence="3" id="KW-1185">Reference proteome</keyword>
<organism evidence="2 3">
    <name type="scientific">Paramecium bursaria Chlorella virus NY2A</name>
    <name type="common">PBCV-NY2A</name>
    <dbReference type="NCBI Taxonomy" id="46021"/>
    <lineage>
        <taxon>Viruses</taxon>
        <taxon>Varidnaviria</taxon>
        <taxon>Bamfordvirae</taxon>
        <taxon>Nucleocytoviricota</taxon>
        <taxon>Megaviricetes</taxon>
        <taxon>Algavirales</taxon>
        <taxon>Phycodnaviridae</taxon>
        <taxon>Chlorovirus</taxon>
        <taxon>Chlorovirus americanus</taxon>
    </lineage>
</organism>
<dbReference type="RefSeq" id="YP_001497920.1">
    <property type="nucleotide sequence ID" value="NC_009898.1"/>
</dbReference>
<evidence type="ECO:0000313" key="2">
    <source>
        <dbReference type="EMBL" id="ABT15123.1"/>
    </source>
</evidence>
<dbReference type="Proteomes" id="UP000202419">
    <property type="component" value="Segment"/>
</dbReference>
<dbReference type="SMART" id="SM00465">
    <property type="entry name" value="GIYc"/>
    <property type="match status" value="1"/>
</dbReference>
<dbReference type="KEGG" id="vg:5658999"/>
<sequence>MNSVRYYAQYSMIRIMNNVSTFKSTGYSCKLHRIYKISFPSGQKYIGQTGRMPNERLKEHRRESSKCHKLKDALRSNTDFKMNTIAIVGSHQVDAIEKIAIALEDSTGPDGLNITIGGMGVKKPDEKYEVYKMHVNDIYDRMKRGSFVSYDMLFMKNGTMLSEEEFQAIKRFL</sequence>
<dbReference type="InterPro" id="IPR000305">
    <property type="entry name" value="GIY-YIG_endonuc"/>
</dbReference>
<feature type="domain" description="GIY-YIG" evidence="1">
    <location>
        <begin position="31"/>
        <end position="118"/>
    </location>
</feature>
<accession>A7IXP9</accession>
<evidence type="ECO:0000313" key="3">
    <source>
        <dbReference type="Proteomes" id="UP000202419"/>
    </source>
</evidence>
<dbReference type="OrthoDB" id="14935at10239"/>
<dbReference type="InterPro" id="IPR035901">
    <property type="entry name" value="GIY-YIG_endonuc_sf"/>
</dbReference>
<reference evidence="2 3" key="1">
    <citation type="journal article" date="2007" name="Virology">
        <title>Sequence and annotation of the 369-kb NY-2A and the 345-kb AR158 viruses that infect Chlorella NC64A.</title>
        <authorList>
            <person name="Fitzgerald L.A."/>
            <person name="Graves M.V."/>
            <person name="Li X."/>
            <person name="Feldblyum T."/>
            <person name="Nierman W.C."/>
            <person name="Van Etten J.L."/>
        </authorList>
    </citation>
    <scope>NUCLEOTIDE SEQUENCE [LARGE SCALE GENOMIC DNA]</scope>
    <source>
        <strain evidence="2 3">NY-2A</strain>
    </source>
</reference>
<organismHost>
    <name type="scientific">Chlorella</name>
    <dbReference type="NCBI Taxonomy" id="3071"/>
</organismHost>
<name>A7IXP9_PBCVN</name>
<dbReference type="EMBL" id="DQ491002">
    <property type="protein sequence ID" value="ABT15123.1"/>
    <property type="molecule type" value="Genomic_DNA"/>
</dbReference>
<dbReference type="GeneID" id="5658999"/>
<evidence type="ECO:0000259" key="1">
    <source>
        <dbReference type="SMART" id="SM00465"/>
    </source>
</evidence>
<protein>
    <submittedName>
        <fullName evidence="2">Uncharacterized protein B724R</fullName>
    </submittedName>
</protein>